<accession>A0ABV3F4A0</accession>
<comment type="caution">
    <text evidence="4">The sequence shown here is derived from an EMBL/GenBank/DDBJ whole genome shotgun (WGS) entry which is preliminary data.</text>
</comment>
<organism evidence="4 5">
    <name type="scientific">Nocardia fusca</name>
    <dbReference type="NCBI Taxonomy" id="941183"/>
    <lineage>
        <taxon>Bacteria</taxon>
        <taxon>Bacillati</taxon>
        <taxon>Actinomycetota</taxon>
        <taxon>Actinomycetes</taxon>
        <taxon>Mycobacteriales</taxon>
        <taxon>Nocardiaceae</taxon>
        <taxon>Nocardia</taxon>
    </lineage>
</organism>
<keyword evidence="5" id="KW-1185">Reference proteome</keyword>
<dbReference type="PANTHER" id="PTHR24320:SF148">
    <property type="entry name" value="NAD(P)-BINDING ROSSMANN-FOLD SUPERFAMILY PROTEIN"/>
    <property type="match status" value="1"/>
</dbReference>
<dbReference type="SUPFAM" id="SSF51735">
    <property type="entry name" value="NAD(P)-binding Rossmann-fold domains"/>
    <property type="match status" value="1"/>
</dbReference>
<dbReference type="Gene3D" id="3.40.50.720">
    <property type="entry name" value="NAD(P)-binding Rossmann-like Domain"/>
    <property type="match status" value="1"/>
</dbReference>
<dbReference type="Pfam" id="PF00106">
    <property type="entry name" value="adh_short"/>
    <property type="match status" value="1"/>
</dbReference>
<reference evidence="4 5" key="1">
    <citation type="submission" date="2024-06" db="EMBL/GenBank/DDBJ databases">
        <title>The Natural Products Discovery Center: Release of the First 8490 Sequenced Strains for Exploring Actinobacteria Biosynthetic Diversity.</title>
        <authorList>
            <person name="Kalkreuter E."/>
            <person name="Kautsar S.A."/>
            <person name="Yang D."/>
            <person name="Bader C.D."/>
            <person name="Teijaro C.N."/>
            <person name="Fluegel L."/>
            <person name="Davis C.M."/>
            <person name="Simpson J.R."/>
            <person name="Lauterbach L."/>
            <person name="Steele A.D."/>
            <person name="Gui C."/>
            <person name="Meng S."/>
            <person name="Li G."/>
            <person name="Viehrig K."/>
            <person name="Ye F."/>
            <person name="Su P."/>
            <person name="Kiefer A.F."/>
            <person name="Nichols A."/>
            <person name="Cepeda A.J."/>
            <person name="Yan W."/>
            <person name="Fan B."/>
            <person name="Jiang Y."/>
            <person name="Adhikari A."/>
            <person name="Zheng C.-J."/>
            <person name="Schuster L."/>
            <person name="Cowan T.M."/>
            <person name="Smanski M.J."/>
            <person name="Chevrette M.G."/>
            <person name="De Carvalho L.P.S."/>
            <person name="Shen B."/>
        </authorList>
    </citation>
    <scope>NUCLEOTIDE SEQUENCE [LARGE SCALE GENOMIC DNA]</scope>
    <source>
        <strain evidence="4 5">NPDC050671</strain>
    </source>
</reference>
<evidence type="ECO:0000256" key="2">
    <source>
        <dbReference type="ARBA" id="ARBA00023002"/>
    </source>
</evidence>
<evidence type="ECO:0000313" key="5">
    <source>
        <dbReference type="Proteomes" id="UP001551658"/>
    </source>
</evidence>
<name>A0ABV3F4A0_9NOCA</name>
<dbReference type="Proteomes" id="UP001551658">
    <property type="component" value="Unassembled WGS sequence"/>
</dbReference>
<evidence type="ECO:0000313" key="4">
    <source>
        <dbReference type="EMBL" id="MEV0362531.1"/>
    </source>
</evidence>
<sequence>MNTKTVQAGVPDQTGRTAIITGGSSGVGLATAAALATRGAHVILAVRDQERGRAVVAELPGDVEVRGLDLGSMASVRDFAAGIEGPIDLLINNAGTMTAALQHTADGFERQLAVNHLGHFALTNLLLEQITGRVVGLSSSVHHKAHIGFDDLQWEHRPYRPLGAYGQSKLAVLLFITELQRRLTASGSPVIATAADPGWVSTGFRITTGSRTRDAAIALGTRLFAQGPTSGARPTLYAAVGDVPGGSYAGPSRFGIRGPATLIDPSSDAVDADLAGRVWEVAARLTNTQ</sequence>
<dbReference type="EMBL" id="JBFAIH010000003">
    <property type="protein sequence ID" value="MEV0362531.1"/>
    <property type="molecule type" value="Genomic_DNA"/>
</dbReference>
<dbReference type="InterPro" id="IPR036291">
    <property type="entry name" value="NAD(P)-bd_dom_sf"/>
</dbReference>
<evidence type="ECO:0000256" key="3">
    <source>
        <dbReference type="RuleBase" id="RU000363"/>
    </source>
</evidence>
<dbReference type="NCBIfam" id="NF004846">
    <property type="entry name" value="PRK06197.1"/>
    <property type="match status" value="1"/>
</dbReference>
<dbReference type="InterPro" id="IPR002347">
    <property type="entry name" value="SDR_fam"/>
</dbReference>
<comment type="similarity">
    <text evidence="1 3">Belongs to the short-chain dehydrogenases/reductases (SDR) family.</text>
</comment>
<dbReference type="RefSeq" id="WP_357975213.1">
    <property type="nucleotide sequence ID" value="NZ_JBFAIH010000003.1"/>
</dbReference>
<dbReference type="PANTHER" id="PTHR24320">
    <property type="entry name" value="RETINOL DEHYDROGENASE"/>
    <property type="match status" value="1"/>
</dbReference>
<dbReference type="PRINTS" id="PR00080">
    <property type="entry name" value="SDRFAMILY"/>
</dbReference>
<dbReference type="PRINTS" id="PR00081">
    <property type="entry name" value="GDHRDH"/>
</dbReference>
<dbReference type="PROSITE" id="PS00061">
    <property type="entry name" value="ADH_SHORT"/>
    <property type="match status" value="1"/>
</dbReference>
<dbReference type="InterPro" id="IPR020904">
    <property type="entry name" value="Sc_DH/Rdtase_CS"/>
</dbReference>
<proteinExistence type="inferred from homology"/>
<evidence type="ECO:0000256" key="1">
    <source>
        <dbReference type="ARBA" id="ARBA00006484"/>
    </source>
</evidence>
<gene>
    <name evidence="4" type="ORF">AB0H72_07490</name>
</gene>
<protein>
    <submittedName>
        <fullName evidence="4">Oxidoreductase</fullName>
    </submittedName>
</protein>
<keyword evidence="2" id="KW-0560">Oxidoreductase</keyword>